<feature type="transmembrane region" description="Helical" evidence="5">
    <location>
        <begin position="187"/>
        <end position="208"/>
    </location>
</feature>
<dbReference type="SUPFAM" id="SSF46894">
    <property type="entry name" value="C-terminal effector domain of the bipartite response regulators"/>
    <property type="match status" value="1"/>
</dbReference>
<feature type="transmembrane region" description="Helical" evidence="5">
    <location>
        <begin position="126"/>
        <end position="147"/>
    </location>
</feature>
<dbReference type="GO" id="GO:0003677">
    <property type="term" value="F:DNA binding"/>
    <property type="evidence" value="ECO:0007669"/>
    <property type="project" value="UniProtKB-KW"/>
</dbReference>
<sequence>MTEERNNGAAGDSDSGVRGRREGGGRIAGAPDARSTREPFLSVSLCGAKGRLLFGFAAFVSWTNLLICFEGLLRDSVAYGGGVVHDPFLVGACVTAALLLVVAAFRRAGSQGGRAAVSRVRRRLPVIAASAGAVCAIAAVLLSAIAVSNGPHIWFLATILGAGAGCFVAYFTLAWGSVIAAFDMRDILAVLCAALCLQWALFVPVVLFGPEVKVALAGILPFLSWGCLRGFDDGGVEEGLPRIAPCTPSGKGTECCDGVVPRLSAALFCFALTIEFVWTCNVVMTSEPLDEGLFWLVYVCVLGAAALVMGIILGLMERWRAYRMELFYRTAFAFAVVGSVALPLSYHHLFFSYAVVYVAYALITATMWMLAWAVMLMRKRAPYRVIGCVFGLQFLALPCGFAAAKFMQWYAAAQADADLLPYVGFVAVVVLVAAYAFLLPERVLLLLSPRLLKLSHESLDDRCRDAAAAFGLTERETEIFMLLARGRDVGYIEKTLFISRNTVNTHRKNLYRKLGIHTQQELLSLIEDSLG</sequence>
<dbReference type="EMBL" id="WAJS01000010">
    <property type="protein sequence ID" value="KAB1650732.1"/>
    <property type="molecule type" value="Genomic_DNA"/>
</dbReference>
<feature type="transmembrane region" description="Helical" evidence="5">
    <location>
        <begin position="419"/>
        <end position="438"/>
    </location>
</feature>
<feature type="transmembrane region" description="Helical" evidence="5">
    <location>
        <begin position="293"/>
        <end position="314"/>
    </location>
</feature>
<dbReference type="InterPro" id="IPR036388">
    <property type="entry name" value="WH-like_DNA-bd_sf"/>
</dbReference>
<keyword evidence="5" id="KW-0472">Membrane</keyword>
<evidence type="ECO:0000256" key="1">
    <source>
        <dbReference type="ARBA" id="ARBA00023015"/>
    </source>
</evidence>
<dbReference type="Pfam" id="PF00196">
    <property type="entry name" value="GerE"/>
    <property type="match status" value="1"/>
</dbReference>
<dbReference type="PROSITE" id="PS50043">
    <property type="entry name" value="HTH_LUXR_2"/>
    <property type="match status" value="1"/>
</dbReference>
<keyword evidence="1" id="KW-0805">Transcription regulation</keyword>
<keyword evidence="2" id="KW-0238">DNA-binding</keyword>
<dbReference type="RefSeq" id="WP_151430116.1">
    <property type="nucleotide sequence ID" value="NZ_JANJZI010000003.1"/>
</dbReference>
<evidence type="ECO:0000259" key="6">
    <source>
        <dbReference type="PROSITE" id="PS50043"/>
    </source>
</evidence>
<feature type="transmembrane region" description="Helical" evidence="5">
    <location>
        <begin position="350"/>
        <end position="373"/>
    </location>
</feature>
<dbReference type="PANTHER" id="PTHR44688:SF16">
    <property type="entry name" value="DNA-BINDING TRANSCRIPTIONAL ACTIVATOR DEVR_DOSR"/>
    <property type="match status" value="1"/>
</dbReference>
<feature type="compositionally biased region" description="Basic and acidic residues" evidence="4">
    <location>
        <begin position="15"/>
        <end position="24"/>
    </location>
</feature>
<dbReference type="GO" id="GO:0006355">
    <property type="term" value="P:regulation of DNA-templated transcription"/>
    <property type="evidence" value="ECO:0007669"/>
    <property type="project" value="InterPro"/>
</dbReference>
<feature type="region of interest" description="Disordered" evidence="4">
    <location>
        <begin position="1"/>
        <end position="33"/>
    </location>
</feature>
<keyword evidence="5" id="KW-1133">Transmembrane helix</keyword>
<feature type="transmembrane region" description="Helical" evidence="5">
    <location>
        <begin position="52"/>
        <end position="73"/>
    </location>
</feature>
<keyword evidence="5" id="KW-0812">Transmembrane</keyword>
<dbReference type="InterPro" id="IPR016032">
    <property type="entry name" value="Sig_transdc_resp-reg_C-effctor"/>
</dbReference>
<organism evidence="7 8">
    <name type="scientific">Adlercreutzia muris</name>
    <dbReference type="NCBI Taxonomy" id="1796610"/>
    <lineage>
        <taxon>Bacteria</taxon>
        <taxon>Bacillati</taxon>
        <taxon>Actinomycetota</taxon>
        <taxon>Coriobacteriia</taxon>
        <taxon>Eggerthellales</taxon>
        <taxon>Eggerthellaceae</taxon>
        <taxon>Adlercreutzia</taxon>
    </lineage>
</organism>
<dbReference type="Proteomes" id="UP000479639">
    <property type="component" value="Unassembled WGS sequence"/>
</dbReference>
<evidence type="ECO:0000256" key="5">
    <source>
        <dbReference type="SAM" id="Phobius"/>
    </source>
</evidence>
<dbReference type="AlphaFoldDB" id="A0A7C8FTD6"/>
<evidence type="ECO:0000256" key="2">
    <source>
        <dbReference type="ARBA" id="ARBA00023125"/>
    </source>
</evidence>
<dbReference type="SMART" id="SM00421">
    <property type="entry name" value="HTH_LUXR"/>
    <property type="match status" value="1"/>
</dbReference>
<evidence type="ECO:0000256" key="4">
    <source>
        <dbReference type="SAM" id="MobiDB-lite"/>
    </source>
</evidence>
<dbReference type="Gene3D" id="1.10.10.10">
    <property type="entry name" value="Winged helix-like DNA-binding domain superfamily/Winged helix DNA-binding domain"/>
    <property type="match status" value="1"/>
</dbReference>
<comment type="caution">
    <text evidence="7">The sequence shown here is derived from an EMBL/GenBank/DDBJ whole genome shotgun (WGS) entry which is preliminary data.</text>
</comment>
<feature type="transmembrane region" description="Helical" evidence="5">
    <location>
        <begin position="326"/>
        <end position="344"/>
    </location>
</feature>
<accession>A0A7C8FTD6</accession>
<feature type="transmembrane region" description="Helical" evidence="5">
    <location>
        <begin position="153"/>
        <end position="175"/>
    </location>
</feature>
<keyword evidence="3" id="KW-0804">Transcription</keyword>
<dbReference type="CDD" id="cd06170">
    <property type="entry name" value="LuxR_C_like"/>
    <property type="match status" value="1"/>
</dbReference>
<evidence type="ECO:0000313" key="8">
    <source>
        <dbReference type="Proteomes" id="UP000479639"/>
    </source>
</evidence>
<protein>
    <submittedName>
        <fullName evidence="7">Helix-turn-helix transcriptional regulator</fullName>
    </submittedName>
</protein>
<dbReference type="PANTHER" id="PTHR44688">
    <property type="entry name" value="DNA-BINDING TRANSCRIPTIONAL ACTIVATOR DEVR_DOSR"/>
    <property type="match status" value="1"/>
</dbReference>
<name>A0A7C8FTD6_9ACTN</name>
<proteinExistence type="predicted"/>
<evidence type="ECO:0000256" key="3">
    <source>
        <dbReference type="ARBA" id="ARBA00023163"/>
    </source>
</evidence>
<feature type="transmembrane region" description="Helical" evidence="5">
    <location>
        <begin position="385"/>
        <end position="407"/>
    </location>
</feature>
<feature type="transmembrane region" description="Helical" evidence="5">
    <location>
        <begin position="88"/>
        <end position="105"/>
    </location>
</feature>
<keyword evidence="8" id="KW-1185">Reference proteome</keyword>
<dbReference type="PRINTS" id="PR00038">
    <property type="entry name" value="HTHLUXR"/>
</dbReference>
<evidence type="ECO:0000313" key="7">
    <source>
        <dbReference type="EMBL" id="KAB1650732.1"/>
    </source>
</evidence>
<reference evidence="7 8" key="1">
    <citation type="submission" date="2019-09" db="EMBL/GenBank/DDBJ databases">
        <title>Whole genome shotgun sequencing (WGS) of Ellagibacter isourolithinifaciens DSM 104140(T) and Adlercreutzia muris DSM 29508(T).</title>
        <authorList>
            <person name="Stoll D.A."/>
            <person name="Danylec N."/>
            <person name="Huch M."/>
        </authorList>
    </citation>
    <scope>NUCLEOTIDE SEQUENCE [LARGE SCALE GENOMIC DNA]</scope>
    <source>
        <strain evidence="7 8">DSM 29508</strain>
    </source>
</reference>
<gene>
    <name evidence="7" type="ORF">F8D48_04510</name>
</gene>
<feature type="domain" description="HTH luxR-type" evidence="6">
    <location>
        <begin position="465"/>
        <end position="530"/>
    </location>
</feature>
<dbReference type="InterPro" id="IPR000792">
    <property type="entry name" value="Tscrpt_reg_LuxR_C"/>
</dbReference>